<evidence type="ECO:0000313" key="3">
    <source>
        <dbReference type="Proteomes" id="UP000235023"/>
    </source>
</evidence>
<evidence type="ECO:0000256" key="1">
    <source>
        <dbReference type="SAM" id="SignalP"/>
    </source>
</evidence>
<gene>
    <name evidence="2" type="ORF">BDW42DRAFT_158517</name>
</gene>
<sequence length="86" mass="9643">MRVFSILLVTTTALASTCNIGAFRCQNRNPVYAGNNTSFTASICKQLNGHLCGCDRYDGNFCHQCNTEEFKHLCVKPGQGWFWTQC</sequence>
<dbReference type="AlphaFoldDB" id="A0A2J5I966"/>
<feature type="signal peptide" evidence="1">
    <location>
        <begin position="1"/>
        <end position="15"/>
    </location>
</feature>
<evidence type="ECO:0000313" key="2">
    <source>
        <dbReference type="EMBL" id="PLN86448.1"/>
    </source>
</evidence>
<proteinExistence type="predicted"/>
<keyword evidence="3" id="KW-1185">Reference proteome</keyword>
<dbReference type="Proteomes" id="UP000235023">
    <property type="component" value="Unassembled WGS sequence"/>
</dbReference>
<name>A0A2J5I966_9EURO</name>
<accession>A0A2J5I966</accession>
<feature type="chain" id="PRO_5014331975" evidence="1">
    <location>
        <begin position="16"/>
        <end position="86"/>
    </location>
</feature>
<organism evidence="2 3">
    <name type="scientific">Aspergillus taichungensis</name>
    <dbReference type="NCBI Taxonomy" id="482145"/>
    <lineage>
        <taxon>Eukaryota</taxon>
        <taxon>Fungi</taxon>
        <taxon>Dikarya</taxon>
        <taxon>Ascomycota</taxon>
        <taxon>Pezizomycotina</taxon>
        <taxon>Eurotiomycetes</taxon>
        <taxon>Eurotiomycetidae</taxon>
        <taxon>Eurotiales</taxon>
        <taxon>Aspergillaceae</taxon>
        <taxon>Aspergillus</taxon>
        <taxon>Aspergillus subgen. Circumdati</taxon>
    </lineage>
</organism>
<dbReference type="OrthoDB" id="10269195at2759"/>
<keyword evidence="1" id="KW-0732">Signal</keyword>
<reference evidence="3" key="1">
    <citation type="submission" date="2017-12" db="EMBL/GenBank/DDBJ databases">
        <authorList>
            <consortium name="DOE Joint Genome Institute"/>
            <person name="Mondo S.J."/>
            <person name="Kjaerbolling I."/>
            <person name="Vesth T.C."/>
            <person name="Frisvad J.C."/>
            <person name="Nybo J.L."/>
            <person name="Theobald S."/>
            <person name="Kuo A."/>
            <person name="Bowyer P."/>
            <person name="Matsuda Y."/>
            <person name="Lyhne E.K."/>
            <person name="Kogle M.E."/>
            <person name="Clum A."/>
            <person name="Lipzen A."/>
            <person name="Salamov A."/>
            <person name="Ngan C.Y."/>
            <person name="Daum C."/>
            <person name="Chiniquy J."/>
            <person name="Barry K."/>
            <person name="LaButti K."/>
            <person name="Haridas S."/>
            <person name="Simmons B.A."/>
            <person name="Magnuson J.K."/>
            <person name="Mortensen U.H."/>
            <person name="Larsen T.O."/>
            <person name="Grigoriev I.V."/>
            <person name="Baker S.E."/>
            <person name="Andersen M.R."/>
            <person name="Nordberg H.P."/>
            <person name="Cantor M.N."/>
            <person name="Hua S.X."/>
        </authorList>
    </citation>
    <scope>NUCLEOTIDE SEQUENCE [LARGE SCALE GENOMIC DNA]</scope>
    <source>
        <strain evidence="3">IBT 19404</strain>
    </source>
</reference>
<dbReference type="EMBL" id="KZ559498">
    <property type="protein sequence ID" value="PLN86448.1"/>
    <property type="molecule type" value="Genomic_DNA"/>
</dbReference>
<protein>
    <submittedName>
        <fullName evidence="2">Uncharacterized protein</fullName>
    </submittedName>
</protein>